<dbReference type="CDD" id="cd00067">
    <property type="entry name" value="GAL4"/>
    <property type="match status" value="1"/>
</dbReference>
<organism evidence="5 6">
    <name type="scientific">Podospora appendiculata</name>
    <dbReference type="NCBI Taxonomy" id="314037"/>
    <lineage>
        <taxon>Eukaryota</taxon>
        <taxon>Fungi</taxon>
        <taxon>Dikarya</taxon>
        <taxon>Ascomycota</taxon>
        <taxon>Pezizomycotina</taxon>
        <taxon>Sordariomycetes</taxon>
        <taxon>Sordariomycetidae</taxon>
        <taxon>Sordariales</taxon>
        <taxon>Podosporaceae</taxon>
        <taxon>Podospora</taxon>
    </lineage>
</organism>
<feature type="region of interest" description="Disordered" evidence="2">
    <location>
        <begin position="35"/>
        <end position="76"/>
    </location>
</feature>
<dbReference type="SUPFAM" id="SSF55729">
    <property type="entry name" value="Acyl-CoA N-acyltransferases (Nat)"/>
    <property type="match status" value="1"/>
</dbReference>
<name>A0AAE0XG35_9PEZI</name>
<keyword evidence="6" id="KW-1185">Reference proteome</keyword>
<comment type="caution">
    <text evidence="5">The sequence shown here is derived from an EMBL/GenBank/DDBJ whole genome shotgun (WGS) entry which is preliminary data.</text>
</comment>
<dbReference type="InterPro" id="IPR053157">
    <property type="entry name" value="Sterol_Uptake_Regulator"/>
</dbReference>
<feature type="domain" description="N-acetyltransferase" evidence="4">
    <location>
        <begin position="444"/>
        <end position="595"/>
    </location>
</feature>
<dbReference type="EMBL" id="JAULSO010000001">
    <property type="protein sequence ID" value="KAK3692818.1"/>
    <property type="molecule type" value="Genomic_DNA"/>
</dbReference>
<dbReference type="Gene3D" id="4.10.240.10">
    <property type="entry name" value="Zn(2)-C6 fungal-type DNA-binding domain"/>
    <property type="match status" value="1"/>
</dbReference>
<gene>
    <name evidence="5" type="ORF">B0T22DRAFT_495841</name>
</gene>
<dbReference type="PROSITE" id="PS51186">
    <property type="entry name" value="GNAT"/>
    <property type="match status" value="1"/>
</dbReference>
<evidence type="ECO:0000313" key="6">
    <source>
        <dbReference type="Proteomes" id="UP001270362"/>
    </source>
</evidence>
<feature type="domain" description="Zn(2)-C6 fungal-type" evidence="3">
    <location>
        <begin position="11"/>
        <end position="41"/>
    </location>
</feature>
<dbReference type="PANTHER" id="PTHR47784">
    <property type="entry name" value="STEROL UPTAKE CONTROL PROTEIN 2"/>
    <property type="match status" value="1"/>
</dbReference>
<dbReference type="PROSITE" id="PS50048">
    <property type="entry name" value="ZN2_CY6_FUNGAL_2"/>
    <property type="match status" value="1"/>
</dbReference>
<evidence type="ECO:0000259" key="3">
    <source>
        <dbReference type="PROSITE" id="PS50048"/>
    </source>
</evidence>
<dbReference type="Proteomes" id="UP001270362">
    <property type="component" value="Unassembled WGS sequence"/>
</dbReference>
<dbReference type="InterPro" id="IPR000182">
    <property type="entry name" value="GNAT_dom"/>
</dbReference>
<evidence type="ECO:0000256" key="1">
    <source>
        <dbReference type="ARBA" id="ARBA00023242"/>
    </source>
</evidence>
<reference evidence="5" key="2">
    <citation type="submission" date="2023-06" db="EMBL/GenBank/DDBJ databases">
        <authorList>
            <consortium name="Lawrence Berkeley National Laboratory"/>
            <person name="Haridas S."/>
            <person name="Hensen N."/>
            <person name="Bonometti L."/>
            <person name="Westerberg I."/>
            <person name="Brannstrom I.O."/>
            <person name="Guillou S."/>
            <person name="Cros-Aarteil S."/>
            <person name="Calhoun S."/>
            <person name="Kuo A."/>
            <person name="Mondo S."/>
            <person name="Pangilinan J."/>
            <person name="Riley R."/>
            <person name="Labutti K."/>
            <person name="Andreopoulos B."/>
            <person name="Lipzen A."/>
            <person name="Chen C."/>
            <person name="Yanf M."/>
            <person name="Daum C."/>
            <person name="Ng V."/>
            <person name="Clum A."/>
            <person name="Steindorff A."/>
            <person name="Ohm R."/>
            <person name="Martin F."/>
            <person name="Silar P."/>
            <person name="Natvig D."/>
            <person name="Lalanne C."/>
            <person name="Gautier V."/>
            <person name="Ament-Velasquez S.L."/>
            <person name="Kruys A."/>
            <person name="Hutchinson M.I."/>
            <person name="Powell A.J."/>
            <person name="Barry K."/>
            <person name="Miller A.N."/>
            <person name="Grigoriev I.V."/>
            <person name="Debuchy R."/>
            <person name="Gladieux P."/>
            <person name="Thoren M.H."/>
            <person name="Johannesson H."/>
        </authorList>
    </citation>
    <scope>NUCLEOTIDE SEQUENCE</scope>
    <source>
        <strain evidence="5">CBS 314.62</strain>
    </source>
</reference>
<dbReference type="SMART" id="SM00066">
    <property type="entry name" value="GAL4"/>
    <property type="match status" value="1"/>
</dbReference>
<proteinExistence type="predicted"/>
<dbReference type="GO" id="GO:0016747">
    <property type="term" value="F:acyltransferase activity, transferring groups other than amino-acyl groups"/>
    <property type="evidence" value="ECO:0007669"/>
    <property type="project" value="InterPro"/>
</dbReference>
<evidence type="ECO:0000259" key="4">
    <source>
        <dbReference type="PROSITE" id="PS51186"/>
    </source>
</evidence>
<reference evidence="5" key="1">
    <citation type="journal article" date="2023" name="Mol. Phylogenet. Evol.">
        <title>Genome-scale phylogeny and comparative genomics of the fungal order Sordariales.</title>
        <authorList>
            <person name="Hensen N."/>
            <person name="Bonometti L."/>
            <person name="Westerberg I."/>
            <person name="Brannstrom I.O."/>
            <person name="Guillou S."/>
            <person name="Cros-Aarteil S."/>
            <person name="Calhoun S."/>
            <person name="Haridas S."/>
            <person name="Kuo A."/>
            <person name="Mondo S."/>
            <person name="Pangilinan J."/>
            <person name="Riley R."/>
            <person name="LaButti K."/>
            <person name="Andreopoulos B."/>
            <person name="Lipzen A."/>
            <person name="Chen C."/>
            <person name="Yan M."/>
            <person name="Daum C."/>
            <person name="Ng V."/>
            <person name="Clum A."/>
            <person name="Steindorff A."/>
            <person name="Ohm R.A."/>
            <person name="Martin F."/>
            <person name="Silar P."/>
            <person name="Natvig D.O."/>
            <person name="Lalanne C."/>
            <person name="Gautier V."/>
            <person name="Ament-Velasquez S.L."/>
            <person name="Kruys A."/>
            <person name="Hutchinson M.I."/>
            <person name="Powell A.J."/>
            <person name="Barry K."/>
            <person name="Miller A.N."/>
            <person name="Grigoriev I.V."/>
            <person name="Debuchy R."/>
            <person name="Gladieux P."/>
            <person name="Hiltunen Thoren M."/>
            <person name="Johannesson H."/>
        </authorList>
    </citation>
    <scope>NUCLEOTIDE SEQUENCE</scope>
    <source>
        <strain evidence="5">CBS 314.62</strain>
    </source>
</reference>
<dbReference type="InterPro" id="IPR036864">
    <property type="entry name" value="Zn2-C6_fun-type_DNA-bd_sf"/>
</dbReference>
<dbReference type="PROSITE" id="PS00463">
    <property type="entry name" value="ZN2_CY6_FUNGAL_1"/>
    <property type="match status" value="1"/>
</dbReference>
<dbReference type="Pfam" id="PF00172">
    <property type="entry name" value="Zn_clus"/>
    <property type="match status" value="1"/>
</dbReference>
<dbReference type="InterPro" id="IPR016181">
    <property type="entry name" value="Acyl_CoA_acyltransferase"/>
</dbReference>
<evidence type="ECO:0008006" key="7">
    <source>
        <dbReference type="Google" id="ProtNLM"/>
    </source>
</evidence>
<dbReference type="GO" id="GO:0001228">
    <property type="term" value="F:DNA-binding transcription activator activity, RNA polymerase II-specific"/>
    <property type="evidence" value="ECO:0007669"/>
    <property type="project" value="TreeGrafter"/>
</dbReference>
<dbReference type="Pfam" id="PF13673">
    <property type="entry name" value="Acetyltransf_10"/>
    <property type="match status" value="1"/>
</dbReference>
<protein>
    <recommendedName>
        <fullName evidence="7">Zn(2)-C6 fungal-type domain-containing protein</fullName>
    </recommendedName>
</protein>
<sequence>MRRSHKKSRRGCLECKRRHIKCDESRPNCINCTTAERKCSYPPTGDVAGHSPSDVSPSPGISGASPSGTPAPAPAPGFGVVEVPPFPPIEEESHVIDMVHMELLYHYLTDTFASYTPMAGLVKEITMRLALQEPYLMHQVLALSARHLSVLRPDREDFYHNQAIYLQTRALTLFNSIDPDSFNHPPTNRVPVFLFSTLLGFHALCDMMSYRECGFPSTLARFIGYLRLDRGVYSVMEGHWDLLLESELRPIIEIGQEWYDKTGTGPECNTVMEHIEAANLDVETLEATRRAINLLQWVFDVRPIPTARVHLLLAWTTMIQKPFVTMLENGRPEALAVLAHYFVALDMCREVWMLGNAGRFLLRQTVEYLGPVWETWVEWPRQVLRDEDAARIAEIHVAAMDSNLLLHAQFPTPESLRRFQTFLAGYYQPASDGSFESVVASEGVLLARDPESGAIASFAKWDRCRVAATKLEAGELRDLEGCRREFLDGYALLAEEAKKRSFGGEARECYQLALVCTDPAYQGQGAGMLLTRRVLGMAAAEGLPVYLESTIMAVSLYERLGFKAIDAFEMKIPGRSGSIETGEVYREVCMVWSPQPAIN</sequence>
<dbReference type="InterPro" id="IPR021858">
    <property type="entry name" value="Fun_TF"/>
</dbReference>
<dbReference type="AlphaFoldDB" id="A0AAE0XG35"/>
<keyword evidence="1" id="KW-0539">Nucleus</keyword>
<evidence type="ECO:0000256" key="2">
    <source>
        <dbReference type="SAM" id="MobiDB-lite"/>
    </source>
</evidence>
<dbReference type="SUPFAM" id="SSF57701">
    <property type="entry name" value="Zn2/Cys6 DNA-binding domain"/>
    <property type="match status" value="1"/>
</dbReference>
<dbReference type="Gene3D" id="3.40.630.30">
    <property type="match status" value="1"/>
</dbReference>
<dbReference type="GO" id="GO:0008270">
    <property type="term" value="F:zinc ion binding"/>
    <property type="evidence" value="ECO:0007669"/>
    <property type="project" value="InterPro"/>
</dbReference>
<evidence type="ECO:0000313" key="5">
    <source>
        <dbReference type="EMBL" id="KAK3692818.1"/>
    </source>
</evidence>
<dbReference type="Pfam" id="PF11951">
    <property type="entry name" value="Fungal_trans_2"/>
    <property type="match status" value="1"/>
</dbReference>
<dbReference type="PANTHER" id="PTHR47784:SF4">
    <property type="entry name" value="ZN(II)2CYS6 TRANSCRIPTION FACTOR (EUROFUNG)"/>
    <property type="match status" value="1"/>
</dbReference>
<dbReference type="InterPro" id="IPR001138">
    <property type="entry name" value="Zn2Cys6_DnaBD"/>
</dbReference>
<accession>A0AAE0XG35</accession>
<feature type="compositionally biased region" description="Low complexity" evidence="2">
    <location>
        <begin position="55"/>
        <end position="68"/>
    </location>
</feature>